<protein>
    <submittedName>
        <fullName evidence="2">Uncharacterized protein</fullName>
    </submittedName>
</protein>
<reference evidence="2" key="1">
    <citation type="submission" date="2015-04" db="UniProtKB">
        <authorList>
            <consortium name="EnsemblPlants"/>
        </authorList>
    </citation>
    <scope>IDENTIFICATION</scope>
</reference>
<sequence length="101" mass="10652">MALGGRNAKGPVGSGSSGDAKEIMDEDSVWRRLRSIGGGNATSSSLETTTCFSSTWREEGGRKCRLVTSIVALATGQLSHTTNARGELQHSHRFTSTTALP</sequence>
<dbReference type="EnsemblPlants" id="OGLUM11G08070.1">
    <property type="protein sequence ID" value="OGLUM11G08070.1"/>
    <property type="gene ID" value="OGLUM11G08070"/>
</dbReference>
<reference evidence="2" key="2">
    <citation type="submission" date="2018-05" db="EMBL/GenBank/DDBJ databases">
        <title>OgluRS3 (Oryza glumaepatula Reference Sequence Version 3).</title>
        <authorList>
            <person name="Zhang J."/>
            <person name="Kudrna D."/>
            <person name="Lee S."/>
            <person name="Talag J."/>
            <person name="Welchert J."/>
            <person name="Wing R.A."/>
        </authorList>
    </citation>
    <scope>NUCLEOTIDE SEQUENCE [LARGE SCALE GENOMIC DNA]</scope>
</reference>
<dbReference type="Gramene" id="OGLUM11G08070.1">
    <property type="protein sequence ID" value="OGLUM11G08070.1"/>
    <property type="gene ID" value="OGLUM11G08070"/>
</dbReference>
<proteinExistence type="predicted"/>
<dbReference type="Proteomes" id="UP000026961">
    <property type="component" value="Chromosome 11"/>
</dbReference>
<evidence type="ECO:0000313" key="3">
    <source>
        <dbReference type="Proteomes" id="UP000026961"/>
    </source>
</evidence>
<feature type="region of interest" description="Disordered" evidence="1">
    <location>
        <begin position="82"/>
        <end position="101"/>
    </location>
</feature>
<evidence type="ECO:0000256" key="1">
    <source>
        <dbReference type="SAM" id="MobiDB-lite"/>
    </source>
</evidence>
<evidence type="ECO:0000313" key="2">
    <source>
        <dbReference type="EnsemblPlants" id="OGLUM11G08070.1"/>
    </source>
</evidence>
<feature type="region of interest" description="Disordered" evidence="1">
    <location>
        <begin position="1"/>
        <end position="24"/>
    </location>
</feature>
<name>A0A0E0BHA4_9ORYZ</name>
<accession>A0A0E0BHA4</accession>
<keyword evidence="3" id="KW-1185">Reference proteome</keyword>
<dbReference type="HOGENOM" id="CLU_181056_0_0_1"/>
<dbReference type="AlphaFoldDB" id="A0A0E0BHA4"/>
<organism evidence="2">
    <name type="scientific">Oryza glumipatula</name>
    <dbReference type="NCBI Taxonomy" id="40148"/>
    <lineage>
        <taxon>Eukaryota</taxon>
        <taxon>Viridiplantae</taxon>
        <taxon>Streptophyta</taxon>
        <taxon>Embryophyta</taxon>
        <taxon>Tracheophyta</taxon>
        <taxon>Spermatophyta</taxon>
        <taxon>Magnoliopsida</taxon>
        <taxon>Liliopsida</taxon>
        <taxon>Poales</taxon>
        <taxon>Poaceae</taxon>
        <taxon>BOP clade</taxon>
        <taxon>Oryzoideae</taxon>
        <taxon>Oryzeae</taxon>
        <taxon>Oryzinae</taxon>
        <taxon>Oryza</taxon>
    </lineage>
</organism>